<evidence type="ECO:0000313" key="2">
    <source>
        <dbReference type="Proteomes" id="UP001239111"/>
    </source>
</evidence>
<comment type="caution">
    <text evidence="1">The sequence shown here is derived from an EMBL/GenBank/DDBJ whole genome shotgun (WGS) entry which is preliminary data.</text>
</comment>
<dbReference type="EMBL" id="CM056742">
    <property type="protein sequence ID" value="KAJ8680006.1"/>
    <property type="molecule type" value="Genomic_DNA"/>
</dbReference>
<accession>A0ACC2PAZ0</accession>
<gene>
    <name evidence="1" type="ORF">QAD02_015793</name>
</gene>
<sequence>MILPDDSNPAIVWDPVTKKWTNKDDDGSSSSGPPPPPPKMSEIPSFKPLTNPSPAMPATTGLPPLPPGSVSTLQIPTTTPTTSTMVNSNSAPTLHQPSEDPLNSSKLITSGGGNMYKLPRGRNMRANYVDVMNPGGAKQGGSQAASPAPTPMGSPATPMAASSPQLFIPTPVNDVNAPVDFLTPAASVAPQLNENSQALSRWSSTSSLSREVQSYTMRDPWHFQRDKGPMMYNPVDMRDRSSLKNQSRTRYPPR</sequence>
<dbReference type="Proteomes" id="UP001239111">
    <property type="component" value="Chromosome 2"/>
</dbReference>
<proteinExistence type="predicted"/>
<organism evidence="1 2">
    <name type="scientific">Eretmocerus hayati</name>
    <dbReference type="NCBI Taxonomy" id="131215"/>
    <lineage>
        <taxon>Eukaryota</taxon>
        <taxon>Metazoa</taxon>
        <taxon>Ecdysozoa</taxon>
        <taxon>Arthropoda</taxon>
        <taxon>Hexapoda</taxon>
        <taxon>Insecta</taxon>
        <taxon>Pterygota</taxon>
        <taxon>Neoptera</taxon>
        <taxon>Endopterygota</taxon>
        <taxon>Hymenoptera</taxon>
        <taxon>Apocrita</taxon>
        <taxon>Proctotrupomorpha</taxon>
        <taxon>Chalcidoidea</taxon>
        <taxon>Aphelinidae</taxon>
        <taxon>Aphelininae</taxon>
        <taxon>Eretmocerus</taxon>
    </lineage>
</organism>
<keyword evidence="2" id="KW-1185">Reference proteome</keyword>
<protein>
    <submittedName>
        <fullName evidence="1">Uncharacterized protein</fullName>
    </submittedName>
</protein>
<reference evidence="1" key="1">
    <citation type="submission" date="2023-04" db="EMBL/GenBank/DDBJ databases">
        <title>A chromosome-level genome assembly of the parasitoid wasp Eretmocerus hayati.</title>
        <authorList>
            <person name="Zhong Y."/>
            <person name="Liu S."/>
            <person name="Liu Y."/>
        </authorList>
    </citation>
    <scope>NUCLEOTIDE SEQUENCE</scope>
    <source>
        <strain evidence="1">ZJU_SS_LIU_2023</strain>
    </source>
</reference>
<evidence type="ECO:0000313" key="1">
    <source>
        <dbReference type="EMBL" id="KAJ8680006.1"/>
    </source>
</evidence>
<name>A0ACC2PAZ0_9HYME</name>